<dbReference type="PROSITE" id="PS51371">
    <property type="entry name" value="CBS"/>
    <property type="match status" value="2"/>
</dbReference>
<organism evidence="13 14">
    <name type="scientific">Staphylococcus felis</name>
    <dbReference type="NCBI Taxonomy" id="46127"/>
    <lineage>
        <taxon>Bacteria</taxon>
        <taxon>Bacillati</taxon>
        <taxon>Bacillota</taxon>
        <taxon>Bacilli</taxon>
        <taxon>Bacillales</taxon>
        <taxon>Staphylococcaceae</taxon>
        <taxon>Staphylococcus</taxon>
    </lineage>
</organism>
<evidence type="ECO:0000256" key="5">
    <source>
        <dbReference type="ARBA" id="ARBA00022840"/>
    </source>
</evidence>
<keyword evidence="5 10" id="KW-0067">ATP-binding</keyword>
<protein>
    <recommendedName>
        <fullName evidence="10">Quaternary amine transport ATP-binding protein</fullName>
        <ecNumber evidence="10">7.6.2.9</ecNumber>
    </recommendedName>
</protein>
<dbReference type="Pfam" id="PF00571">
    <property type="entry name" value="CBS"/>
    <property type="match status" value="2"/>
</dbReference>
<dbReference type="Gene3D" id="3.40.50.300">
    <property type="entry name" value="P-loop containing nucleotide triphosphate hydrolases"/>
    <property type="match status" value="1"/>
</dbReference>
<dbReference type="SUPFAM" id="SSF52540">
    <property type="entry name" value="P-loop containing nucleoside triphosphate hydrolases"/>
    <property type="match status" value="1"/>
</dbReference>
<keyword evidence="3" id="KW-0677">Repeat</keyword>
<evidence type="ECO:0000259" key="11">
    <source>
        <dbReference type="PROSITE" id="PS50893"/>
    </source>
</evidence>
<evidence type="ECO:0000259" key="12">
    <source>
        <dbReference type="PROSITE" id="PS51371"/>
    </source>
</evidence>
<dbReference type="InterPro" id="IPR000644">
    <property type="entry name" value="CBS_dom"/>
</dbReference>
<keyword evidence="10" id="KW-0997">Cell inner membrane</keyword>
<dbReference type="GO" id="GO:0006865">
    <property type="term" value="P:amino acid transport"/>
    <property type="evidence" value="ECO:0007669"/>
    <property type="project" value="UniProtKB-UniRule"/>
</dbReference>
<dbReference type="Pfam" id="PF00005">
    <property type="entry name" value="ABC_tran"/>
    <property type="match status" value="1"/>
</dbReference>
<comment type="subunit">
    <text evidence="10">The complex is probably composed of two ATP-binding proteins, two transmembrane proteins and a solute-binding protein.</text>
</comment>
<keyword evidence="10" id="KW-0472">Membrane</keyword>
<comment type="subcellular location">
    <subcellularLocation>
        <location evidence="10">Cell inner membrane</location>
        <topology evidence="10">Peripheral membrane protein</topology>
    </subcellularLocation>
</comment>
<keyword evidence="10" id="KW-1003">Cell membrane</keyword>
<keyword evidence="2 10" id="KW-0813">Transport</keyword>
<dbReference type="InterPro" id="IPR046342">
    <property type="entry name" value="CBS_dom_sf"/>
</dbReference>
<dbReference type="GO" id="GO:0031460">
    <property type="term" value="P:glycine betaine transport"/>
    <property type="evidence" value="ECO:0007669"/>
    <property type="project" value="InterPro"/>
</dbReference>
<evidence type="ECO:0000256" key="3">
    <source>
        <dbReference type="ARBA" id="ARBA00022737"/>
    </source>
</evidence>
<dbReference type="InterPro" id="IPR017871">
    <property type="entry name" value="ABC_transporter-like_CS"/>
</dbReference>
<keyword evidence="4 10" id="KW-0547">Nucleotide-binding</keyword>
<dbReference type="Proteomes" id="UP000256562">
    <property type="component" value="Unassembled WGS sequence"/>
</dbReference>
<evidence type="ECO:0000256" key="10">
    <source>
        <dbReference type="RuleBase" id="RU369116"/>
    </source>
</evidence>
<evidence type="ECO:0000256" key="1">
    <source>
        <dbReference type="ARBA" id="ARBA00005417"/>
    </source>
</evidence>
<gene>
    <name evidence="13" type="ORF">DOS83_01405</name>
</gene>
<dbReference type="GO" id="GO:0015418">
    <property type="term" value="F:ABC-type quaternary ammonium compound transporting activity"/>
    <property type="evidence" value="ECO:0007669"/>
    <property type="project" value="UniProtKB-EC"/>
</dbReference>
<keyword evidence="6 9" id="KW-0129">CBS domain</keyword>
<dbReference type="EC" id="7.6.2.9" evidence="10"/>
<dbReference type="InterPro" id="IPR003593">
    <property type="entry name" value="AAA+_ATPase"/>
</dbReference>
<dbReference type="PANTHER" id="PTHR43117:SF3">
    <property type="entry name" value="CHOLINE TRANSPORT ATP-BINDING PROTEIN OPUBA"/>
    <property type="match status" value="1"/>
</dbReference>
<sequence length="393" mass="44225">MLSIKNLTKVYEGGKKAVDNMNIDIESGEFVAFIGTSGSGKTTALRMINRMIEATEGEIVIDGKNVRHMNPVELRRSIGYVIQQIGLMPHMTVKENIVLVPKLLKWSQEKKDQKAKELIQLADLPESYLDQYPSQLSGGQQQRIGVVRALAAEQDIILMDEPFGALDPITRDTLQDLVKKLQKQLGKTFIFVTHDMDEAIKLADKICIMSNGRVIQYDTPDNILRHPANDFVRDFIGQNRLIQDRPNIRTVEDAMIKPVTVNIDHSLNDAVAIMRDRRVDTIFVIDHHDQLLGYLDIEDINQGLRSRQLLIDTMQRDIYTVRIDSKLQDSVRTILKRNVRNVPVVASDNKTLVGLVTRANLVDIVYESIWGEAGEAPLEETTVSNQSTGDGAS</sequence>
<feature type="domain" description="ABC transporter" evidence="11">
    <location>
        <begin position="2"/>
        <end position="236"/>
    </location>
</feature>
<dbReference type="SMART" id="SM00382">
    <property type="entry name" value="AAA"/>
    <property type="match status" value="1"/>
</dbReference>
<reference evidence="13 14" key="1">
    <citation type="journal article" date="2018" name="Vet. Microbiol.">
        <title>Characterisation of Staphylococcus felis isolated from cats using whole genome sequencing.</title>
        <authorList>
            <person name="Worthing K."/>
            <person name="Pang S."/>
            <person name="Trott D.J."/>
            <person name="Abraham S."/>
            <person name="Coombs G.W."/>
            <person name="Jordan D."/>
            <person name="McIntyre L."/>
            <person name="Davies M.R."/>
            <person name="Norris J."/>
        </authorList>
    </citation>
    <scope>NUCLEOTIDE SEQUENCE [LARGE SCALE GENOMIC DNA]</scope>
    <source>
        <strain evidence="13 14">F9</strain>
    </source>
</reference>
<dbReference type="CDD" id="cd04583">
    <property type="entry name" value="CBS_pair_ABC_OpuCA_assoc"/>
    <property type="match status" value="1"/>
</dbReference>
<feature type="domain" description="CBS" evidence="12">
    <location>
        <begin position="254"/>
        <end position="313"/>
    </location>
</feature>
<feature type="domain" description="CBS" evidence="12">
    <location>
        <begin position="314"/>
        <end position="372"/>
    </location>
</feature>
<dbReference type="SUPFAM" id="SSF54631">
    <property type="entry name" value="CBS-domain pair"/>
    <property type="match status" value="1"/>
</dbReference>
<dbReference type="PANTHER" id="PTHR43117">
    <property type="entry name" value="OSMOPROTECTANT IMPORT ATP-BINDING PROTEIN OSMV"/>
    <property type="match status" value="1"/>
</dbReference>
<dbReference type="GO" id="GO:0005886">
    <property type="term" value="C:plasma membrane"/>
    <property type="evidence" value="ECO:0007669"/>
    <property type="project" value="UniProtKB-SubCell"/>
</dbReference>
<evidence type="ECO:0000256" key="7">
    <source>
        <dbReference type="ARBA" id="ARBA00052482"/>
    </source>
</evidence>
<dbReference type="SMART" id="SM00116">
    <property type="entry name" value="CBS"/>
    <property type="match status" value="2"/>
</dbReference>
<dbReference type="GO" id="GO:0016887">
    <property type="term" value="F:ATP hydrolysis activity"/>
    <property type="evidence" value="ECO:0007669"/>
    <property type="project" value="UniProtKB-UniRule"/>
</dbReference>
<comment type="similarity">
    <text evidence="1 10">Belongs to the ABC transporter superfamily.</text>
</comment>
<evidence type="ECO:0000256" key="8">
    <source>
        <dbReference type="ARBA" id="ARBA00063934"/>
    </source>
</evidence>
<comment type="subunit">
    <text evidence="8">The complex is composed of two ATP-binding proteins (OpuCA), two transmembrane proteins (OpuCB and OpuCD) and a solute-binding protein (OpuCC).</text>
</comment>
<dbReference type="Gene3D" id="3.10.580.10">
    <property type="entry name" value="CBS-domain"/>
    <property type="match status" value="1"/>
</dbReference>
<evidence type="ECO:0000313" key="14">
    <source>
        <dbReference type="Proteomes" id="UP000256562"/>
    </source>
</evidence>
<dbReference type="CDD" id="cd03295">
    <property type="entry name" value="ABC_OpuCA_Osmoprotection"/>
    <property type="match status" value="1"/>
</dbReference>
<evidence type="ECO:0000256" key="9">
    <source>
        <dbReference type="PROSITE-ProRule" id="PRU00703"/>
    </source>
</evidence>
<dbReference type="GO" id="GO:0005524">
    <property type="term" value="F:ATP binding"/>
    <property type="evidence" value="ECO:0007669"/>
    <property type="project" value="UniProtKB-UniRule"/>
</dbReference>
<evidence type="ECO:0000256" key="2">
    <source>
        <dbReference type="ARBA" id="ARBA00022448"/>
    </source>
</evidence>
<evidence type="ECO:0000313" key="13">
    <source>
        <dbReference type="EMBL" id="REI00407.1"/>
    </source>
</evidence>
<comment type="catalytic activity">
    <reaction evidence="7">
        <text>a quaternary ammonium(out) + ATP + H2O = a quaternary ammonium(in) + ADP + phosphate + H(+)</text>
        <dbReference type="Rhea" id="RHEA:11036"/>
        <dbReference type="ChEBI" id="CHEBI:15377"/>
        <dbReference type="ChEBI" id="CHEBI:15378"/>
        <dbReference type="ChEBI" id="CHEBI:30616"/>
        <dbReference type="ChEBI" id="CHEBI:35267"/>
        <dbReference type="ChEBI" id="CHEBI:43474"/>
        <dbReference type="ChEBI" id="CHEBI:456216"/>
        <dbReference type="EC" id="7.6.2.9"/>
    </reaction>
</comment>
<proteinExistence type="inferred from homology"/>
<dbReference type="NCBIfam" id="TIGR01186">
    <property type="entry name" value="proV"/>
    <property type="match status" value="1"/>
</dbReference>
<evidence type="ECO:0000256" key="4">
    <source>
        <dbReference type="ARBA" id="ARBA00022741"/>
    </source>
</evidence>
<dbReference type="PROSITE" id="PS50893">
    <property type="entry name" value="ABC_TRANSPORTER_2"/>
    <property type="match status" value="1"/>
</dbReference>
<dbReference type="FunFam" id="3.40.50.300:FF:000425">
    <property type="entry name" value="Probable ABC transporter, ATP-binding subunit"/>
    <property type="match status" value="1"/>
</dbReference>
<name>A0A3E0ISG7_9STAP</name>
<dbReference type="RefSeq" id="WP_116093605.1">
    <property type="nucleotide sequence ID" value="NZ_QKXQ01000055.1"/>
</dbReference>
<accession>A0A3E0ISG7</accession>
<dbReference type="EMBL" id="QKXQ01000055">
    <property type="protein sequence ID" value="REI00407.1"/>
    <property type="molecule type" value="Genomic_DNA"/>
</dbReference>
<dbReference type="OrthoDB" id="9802264at2"/>
<dbReference type="InterPro" id="IPR027417">
    <property type="entry name" value="P-loop_NTPase"/>
</dbReference>
<dbReference type="AlphaFoldDB" id="A0A3E0ISG7"/>
<dbReference type="InterPro" id="IPR005892">
    <property type="entry name" value="Gly-betaine_transp_ATP-bd"/>
</dbReference>
<dbReference type="PROSITE" id="PS00211">
    <property type="entry name" value="ABC_TRANSPORTER_1"/>
    <property type="match status" value="1"/>
</dbReference>
<comment type="caution">
    <text evidence="13">The sequence shown here is derived from an EMBL/GenBank/DDBJ whole genome shotgun (WGS) entry which is preliminary data.</text>
</comment>
<evidence type="ECO:0000256" key="6">
    <source>
        <dbReference type="ARBA" id="ARBA00023122"/>
    </source>
</evidence>
<dbReference type="InterPro" id="IPR003439">
    <property type="entry name" value="ABC_transporter-like_ATP-bd"/>
</dbReference>